<comment type="caution">
    <text evidence="1">The sequence shown here is derived from an EMBL/GenBank/DDBJ whole genome shotgun (WGS) entry which is preliminary data.</text>
</comment>
<sequence length="209" mass="22916">MLTGPKQTAFRRPQVSSGIMSADVILLDNLAPSTGRIYSQCLLKTLLDVGAPHTLGVSVQGLVQLITPILQPLLRAAVGTPLVGRNGAGSYRALPRAPTLHKYCEKERRKGRVSANCQRSGGTFQCKERALESICVLVIPAGHFWRETSEWRILSKREVFTPSCQRKKGCGGSSLALMVYTQFMAFRPKATHQELSIIKPMGGQLEEQP</sequence>
<evidence type="ECO:0000313" key="1">
    <source>
        <dbReference type="EMBL" id="ROK31172.1"/>
    </source>
</evidence>
<evidence type="ECO:0000313" key="2">
    <source>
        <dbReference type="Proteomes" id="UP000281406"/>
    </source>
</evidence>
<reference evidence="1 2" key="1">
    <citation type="submission" date="2018-10" db="EMBL/GenBank/DDBJ databases">
        <title>Genome assembly for a Yunnan-Guizhou Plateau 3E fish, Anabarilius grahami (Regan), and its evolutionary and genetic applications.</title>
        <authorList>
            <person name="Jiang W."/>
        </authorList>
    </citation>
    <scope>NUCLEOTIDE SEQUENCE [LARGE SCALE GENOMIC DNA]</scope>
    <source>
        <strain evidence="1">AG-KIZ</strain>
        <tissue evidence="1">Muscle</tissue>
    </source>
</reference>
<dbReference type="Proteomes" id="UP000281406">
    <property type="component" value="Unassembled WGS sequence"/>
</dbReference>
<proteinExistence type="predicted"/>
<keyword evidence="2" id="KW-1185">Reference proteome</keyword>
<dbReference type="EMBL" id="RJVU01057277">
    <property type="protein sequence ID" value="ROK31172.1"/>
    <property type="molecule type" value="Genomic_DNA"/>
</dbReference>
<gene>
    <name evidence="1" type="ORF">DPX16_4123</name>
</gene>
<name>A0A3N0Y059_ANAGA</name>
<dbReference type="AlphaFoldDB" id="A0A3N0Y059"/>
<organism evidence="1 2">
    <name type="scientific">Anabarilius grahami</name>
    <name type="common">Kanglang fish</name>
    <name type="synonym">Barilius grahami</name>
    <dbReference type="NCBI Taxonomy" id="495550"/>
    <lineage>
        <taxon>Eukaryota</taxon>
        <taxon>Metazoa</taxon>
        <taxon>Chordata</taxon>
        <taxon>Craniata</taxon>
        <taxon>Vertebrata</taxon>
        <taxon>Euteleostomi</taxon>
        <taxon>Actinopterygii</taxon>
        <taxon>Neopterygii</taxon>
        <taxon>Teleostei</taxon>
        <taxon>Ostariophysi</taxon>
        <taxon>Cypriniformes</taxon>
        <taxon>Xenocyprididae</taxon>
        <taxon>Xenocypridinae</taxon>
        <taxon>Xenocypridinae incertae sedis</taxon>
        <taxon>Anabarilius</taxon>
    </lineage>
</organism>
<protein>
    <submittedName>
        <fullName evidence="1">Uncharacterized protein</fullName>
    </submittedName>
</protein>
<accession>A0A3N0Y059</accession>